<sequence>MKKWFSQVSASDTKIWVGLYIVVGMVLAYFVAFIYPPKKLLAGAPAMVKWITFGSSAIGLLLGLFVSMYIGYLIYFLLRNILHEEPADKTATKRSFYLTTCISGVLISLIHLVLIIVTGGMINSTSTMVLAVISSIVTAWLIYEFFVQLLKKVKLGRAVALTLFVVNLVPTIMGLF</sequence>
<evidence type="ECO:0008006" key="4">
    <source>
        <dbReference type="Google" id="ProtNLM"/>
    </source>
</evidence>
<evidence type="ECO:0000256" key="1">
    <source>
        <dbReference type="SAM" id="Phobius"/>
    </source>
</evidence>
<reference evidence="2 3" key="1">
    <citation type="submission" date="2024-08" db="EMBL/GenBank/DDBJ databases">
        <authorList>
            <person name="Arias E."/>
        </authorList>
    </citation>
    <scope>NUCLEOTIDE SEQUENCE [LARGE SCALE GENOMIC DNA]</scope>
    <source>
        <strain evidence="2 3">FAM 25317</strain>
    </source>
</reference>
<proteinExistence type="predicted"/>
<organism evidence="2 3">
    <name type="scientific">Loigolactobacillus zhaoyuanensis</name>
    <dbReference type="NCBI Taxonomy" id="2486017"/>
    <lineage>
        <taxon>Bacteria</taxon>
        <taxon>Bacillati</taxon>
        <taxon>Bacillota</taxon>
        <taxon>Bacilli</taxon>
        <taxon>Lactobacillales</taxon>
        <taxon>Lactobacillaceae</taxon>
        <taxon>Loigolactobacillus</taxon>
    </lineage>
</organism>
<accession>A0ABW8UJ09</accession>
<keyword evidence="1" id="KW-1133">Transmembrane helix</keyword>
<keyword evidence="1" id="KW-0812">Transmembrane</keyword>
<gene>
    <name evidence="2" type="ORF">ACEN34_10975</name>
</gene>
<keyword evidence="3" id="KW-1185">Reference proteome</keyword>
<comment type="caution">
    <text evidence="2">The sequence shown here is derived from an EMBL/GenBank/DDBJ whole genome shotgun (WGS) entry which is preliminary data.</text>
</comment>
<evidence type="ECO:0000313" key="3">
    <source>
        <dbReference type="Proteomes" id="UP001625389"/>
    </source>
</evidence>
<keyword evidence="1" id="KW-0472">Membrane</keyword>
<evidence type="ECO:0000313" key="2">
    <source>
        <dbReference type="EMBL" id="MFL2030133.1"/>
    </source>
</evidence>
<feature type="transmembrane region" description="Helical" evidence="1">
    <location>
        <begin position="158"/>
        <end position="175"/>
    </location>
</feature>
<dbReference type="Proteomes" id="UP001625389">
    <property type="component" value="Unassembled WGS sequence"/>
</dbReference>
<feature type="transmembrane region" description="Helical" evidence="1">
    <location>
        <begin position="47"/>
        <end position="75"/>
    </location>
</feature>
<feature type="transmembrane region" description="Helical" evidence="1">
    <location>
        <begin position="96"/>
        <end position="122"/>
    </location>
</feature>
<dbReference type="EMBL" id="JBGQPK010000062">
    <property type="protein sequence ID" value="MFL2030133.1"/>
    <property type="molecule type" value="Genomic_DNA"/>
</dbReference>
<name>A0ABW8UJ09_9LACO</name>
<protein>
    <recommendedName>
        <fullName evidence="4">Yip1 domain-containing protein</fullName>
    </recommendedName>
</protein>
<feature type="transmembrane region" description="Helical" evidence="1">
    <location>
        <begin position="15"/>
        <end position="35"/>
    </location>
</feature>
<feature type="transmembrane region" description="Helical" evidence="1">
    <location>
        <begin position="128"/>
        <end position="146"/>
    </location>
</feature>
<dbReference type="RefSeq" id="WP_125550844.1">
    <property type="nucleotide sequence ID" value="NZ_JBGQPK010000062.1"/>
</dbReference>